<dbReference type="Proteomes" id="UP000807825">
    <property type="component" value="Unassembled WGS sequence"/>
</dbReference>
<proteinExistence type="predicted"/>
<dbReference type="PANTHER" id="PTHR32309:SF13">
    <property type="entry name" value="FERRIC ENTEROBACTIN TRANSPORT PROTEIN FEPE"/>
    <property type="match status" value="1"/>
</dbReference>
<evidence type="ECO:0000313" key="3">
    <source>
        <dbReference type="EMBL" id="MBI5252006.1"/>
    </source>
</evidence>
<gene>
    <name evidence="3" type="ORF">HY912_21135</name>
</gene>
<keyword evidence="1" id="KW-0547">Nucleotide-binding</keyword>
<accession>A0A9D6V4M5</accession>
<evidence type="ECO:0000313" key="4">
    <source>
        <dbReference type="Proteomes" id="UP000807825"/>
    </source>
</evidence>
<evidence type="ECO:0000256" key="2">
    <source>
        <dbReference type="ARBA" id="ARBA00022840"/>
    </source>
</evidence>
<comment type="caution">
    <text evidence="3">The sequence shown here is derived from an EMBL/GenBank/DDBJ whole genome shotgun (WGS) entry which is preliminary data.</text>
</comment>
<protein>
    <submittedName>
        <fullName evidence="3">CpsD/CapB family tyrosine-protein kinase</fullName>
    </submittedName>
</protein>
<dbReference type="Gene3D" id="3.40.50.300">
    <property type="entry name" value="P-loop containing nucleotide triphosphate hydrolases"/>
    <property type="match status" value="1"/>
</dbReference>
<dbReference type="PANTHER" id="PTHR32309">
    <property type="entry name" value="TYROSINE-PROTEIN KINASE"/>
    <property type="match status" value="1"/>
</dbReference>
<sequence>MIDTLAKSFIDEFYSLERSLFRGSVPCSTVQFTSSHSGEGVTSITLAFARFLTTLHGGDSVVADEANMREPSFHELLDIPCENNLRAVLSGASKVDETVQVSKKYGFHCLPAGPSQSATDPPSYATLLQNLGEAVLPELQNRFKHVLVDSPPAVPFIDSSIICRMVRGVVVIVQSNLTRSEVVRHTLDKLQSGQANIVGTILNKRELHIPRWLYRFL</sequence>
<dbReference type="InterPro" id="IPR050445">
    <property type="entry name" value="Bact_polysacc_biosynth/exp"/>
</dbReference>
<dbReference type="CDD" id="cd05387">
    <property type="entry name" value="BY-kinase"/>
    <property type="match status" value="1"/>
</dbReference>
<dbReference type="GO" id="GO:0005886">
    <property type="term" value="C:plasma membrane"/>
    <property type="evidence" value="ECO:0007669"/>
    <property type="project" value="TreeGrafter"/>
</dbReference>
<dbReference type="InterPro" id="IPR005702">
    <property type="entry name" value="Wzc-like_C"/>
</dbReference>
<name>A0A9D6V4M5_9BACT</name>
<dbReference type="AlphaFoldDB" id="A0A9D6V4M5"/>
<organism evidence="3 4">
    <name type="scientific">Desulfomonile tiedjei</name>
    <dbReference type="NCBI Taxonomy" id="2358"/>
    <lineage>
        <taxon>Bacteria</taxon>
        <taxon>Pseudomonadati</taxon>
        <taxon>Thermodesulfobacteriota</taxon>
        <taxon>Desulfomonilia</taxon>
        <taxon>Desulfomonilales</taxon>
        <taxon>Desulfomonilaceae</taxon>
        <taxon>Desulfomonile</taxon>
    </lineage>
</organism>
<keyword evidence="3" id="KW-0808">Transferase</keyword>
<dbReference type="GO" id="GO:0004713">
    <property type="term" value="F:protein tyrosine kinase activity"/>
    <property type="evidence" value="ECO:0007669"/>
    <property type="project" value="TreeGrafter"/>
</dbReference>
<dbReference type="SUPFAM" id="SSF52540">
    <property type="entry name" value="P-loop containing nucleoside triphosphate hydrolases"/>
    <property type="match status" value="1"/>
</dbReference>
<reference evidence="3" key="1">
    <citation type="submission" date="2020-07" db="EMBL/GenBank/DDBJ databases">
        <title>Huge and variable diversity of episymbiotic CPR bacteria and DPANN archaea in groundwater ecosystems.</title>
        <authorList>
            <person name="He C.Y."/>
            <person name="Keren R."/>
            <person name="Whittaker M."/>
            <person name="Farag I.F."/>
            <person name="Doudna J."/>
            <person name="Cate J.H.D."/>
            <person name="Banfield J.F."/>
        </authorList>
    </citation>
    <scope>NUCLEOTIDE SEQUENCE</scope>
    <source>
        <strain evidence="3">NC_groundwater_1664_Pr3_B-0.1um_52_9</strain>
    </source>
</reference>
<dbReference type="EMBL" id="JACRDE010000550">
    <property type="protein sequence ID" value="MBI5252006.1"/>
    <property type="molecule type" value="Genomic_DNA"/>
</dbReference>
<dbReference type="InterPro" id="IPR027417">
    <property type="entry name" value="P-loop_NTPase"/>
</dbReference>
<evidence type="ECO:0000256" key="1">
    <source>
        <dbReference type="ARBA" id="ARBA00022741"/>
    </source>
</evidence>
<keyword evidence="3" id="KW-0418">Kinase</keyword>
<keyword evidence="2" id="KW-0067">ATP-binding</keyword>